<reference evidence="1" key="1">
    <citation type="submission" date="2014-09" db="EMBL/GenBank/DDBJ databases">
        <authorList>
            <person name="Magalhaes I.L.F."/>
            <person name="Oliveira U."/>
            <person name="Santos F.R."/>
            <person name="Vidigal T.H.D.A."/>
            <person name="Brescovit A.D."/>
            <person name="Santos A.J."/>
        </authorList>
    </citation>
    <scope>NUCLEOTIDE SEQUENCE</scope>
    <source>
        <tissue evidence="1">Shoot tissue taken approximately 20 cm above the soil surface</tissue>
    </source>
</reference>
<organism evidence="1">
    <name type="scientific">Arundo donax</name>
    <name type="common">Giant reed</name>
    <name type="synonym">Donax arundinaceus</name>
    <dbReference type="NCBI Taxonomy" id="35708"/>
    <lineage>
        <taxon>Eukaryota</taxon>
        <taxon>Viridiplantae</taxon>
        <taxon>Streptophyta</taxon>
        <taxon>Embryophyta</taxon>
        <taxon>Tracheophyta</taxon>
        <taxon>Spermatophyta</taxon>
        <taxon>Magnoliopsida</taxon>
        <taxon>Liliopsida</taxon>
        <taxon>Poales</taxon>
        <taxon>Poaceae</taxon>
        <taxon>PACMAD clade</taxon>
        <taxon>Arundinoideae</taxon>
        <taxon>Arundineae</taxon>
        <taxon>Arundo</taxon>
    </lineage>
</organism>
<reference evidence="1" key="2">
    <citation type="journal article" date="2015" name="Data Brief">
        <title>Shoot transcriptome of the giant reed, Arundo donax.</title>
        <authorList>
            <person name="Barrero R.A."/>
            <person name="Guerrero F.D."/>
            <person name="Moolhuijzen P."/>
            <person name="Goolsby J.A."/>
            <person name="Tidwell J."/>
            <person name="Bellgard S.E."/>
            <person name="Bellgard M.I."/>
        </authorList>
    </citation>
    <scope>NUCLEOTIDE SEQUENCE</scope>
    <source>
        <tissue evidence="1">Shoot tissue taken approximately 20 cm above the soil surface</tissue>
    </source>
</reference>
<sequence length="47" mass="5429">MPRRSQTIIKIFFHDFCDSLLLANLPHPLHPKCYLLSVITCAQLNGY</sequence>
<dbReference type="AlphaFoldDB" id="A0A0A8ZS12"/>
<dbReference type="EMBL" id="GBRH01256314">
    <property type="protein sequence ID" value="JAD41581.1"/>
    <property type="molecule type" value="Transcribed_RNA"/>
</dbReference>
<accession>A0A0A8ZS12</accession>
<proteinExistence type="predicted"/>
<evidence type="ECO:0000313" key="1">
    <source>
        <dbReference type="EMBL" id="JAD41581.1"/>
    </source>
</evidence>
<protein>
    <submittedName>
        <fullName evidence="1">Uncharacterized protein</fullName>
    </submittedName>
</protein>
<name>A0A0A8ZS12_ARUDO</name>